<feature type="compositionally biased region" description="Polar residues" evidence="1">
    <location>
        <begin position="395"/>
        <end position="404"/>
    </location>
</feature>
<evidence type="ECO:0008006" key="4">
    <source>
        <dbReference type="Google" id="ProtNLM"/>
    </source>
</evidence>
<proteinExistence type="predicted"/>
<dbReference type="InterPro" id="IPR038765">
    <property type="entry name" value="Papain-like_cys_pep_sf"/>
</dbReference>
<dbReference type="Gene3D" id="3.40.395.10">
    <property type="entry name" value="Adenoviral Proteinase, Chain A"/>
    <property type="match status" value="1"/>
</dbReference>
<evidence type="ECO:0000313" key="3">
    <source>
        <dbReference type="Proteomes" id="UP001275084"/>
    </source>
</evidence>
<dbReference type="EMBL" id="JAUIQD010000002">
    <property type="protein sequence ID" value="KAK3359582.1"/>
    <property type="molecule type" value="Genomic_DNA"/>
</dbReference>
<name>A0AAJ0HQV3_9PEZI</name>
<reference evidence="2" key="2">
    <citation type="submission" date="2023-06" db="EMBL/GenBank/DDBJ databases">
        <authorList>
            <consortium name="Lawrence Berkeley National Laboratory"/>
            <person name="Haridas S."/>
            <person name="Hensen N."/>
            <person name="Bonometti L."/>
            <person name="Westerberg I."/>
            <person name="Brannstrom I.O."/>
            <person name="Guillou S."/>
            <person name="Cros-Aarteil S."/>
            <person name="Calhoun S."/>
            <person name="Kuo A."/>
            <person name="Mondo S."/>
            <person name="Pangilinan J."/>
            <person name="Riley R."/>
            <person name="Labutti K."/>
            <person name="Andreopoulos B."/>
            <person name="Lipzen A."/>
            <person name="Chen C."/>
            <person name="Yanf M."/>
            <person name="Daum C."/>
            <person name="Ng V."/>
            <person name="Clum A."/>
            <person name="Steindorff A."/>
            <person name="Ohm R."/>
            <person name="Martin F."/>
            <person name="Silar P."/>
            <person name="Natvig D."/>
            <person name="Lalanne C."/>
            <person name="Gautier V."/>
            <person name="Ament-Velasquez S.L."/>
            <person name="Kruys A."/>
            <person name="Hutchinson M.I."/>
            <person name="Powell A.J."/>
            <person name="Barry K."/>
            <person name="Miller A.N."/>
            <person name="Grigoriev I.V."/>
            <person name="Debuchy R."/>
            <person name="Gladieux P."/>
            <person name="Thoren M.H."/>
            <person name="Johannesson H."/>
        </authorList>
    </citation>
    <scope>NUCLEOTIDE SEQUENCE</scope>
    <source>
        <strain evidence="2">CBS 955.72</strain>
    </source>
</reference>
<comment type="caution">
    <text evidence="2">The sequence shown here is derived from an EMBL/GenBank/DDBJ whole genome shotgun (WGS) entry which is preliminary data.</text>
</comment>
<reference evidence="2" key="1">
    <citation type="journal article" date="2023" name="Mol. Phylogenet. Evol.">
        <title>Genome-scale phylogeny and comparative genomics of the fungal order Sordariales.</title>
        <authorList>
            <person name="Hensen N."/>
            <person name="Bonometti L."/>
            <person name="Westerberg I."/>
            <person name="Brannstrom I.O."/>
            <person name="Guillou S."/>
            <person name="Cros-Aarteil S."/>
            <person name="Calhoun S."/>
            <person name="Haridas S."/>
            <person name="Kuo A."/>
            <person name="Mondo S."/>
            <person name="Pangilinan J."/>
            <person name="Riley R."/>
            <person name="LaButti K."/>
            <person name="Andreopoulos B."/>
            <person name="Lipzen A."/>
            <person name="Chen C."/>
            <person name="Yan M."/>
            <person name="Daum C."/>
            <person name="Ng V."/>
            <person name="Clum A."/>
            <person name="Steindorff A."/>
            <person name="Ohm R.A."/>
            <person name="Martin F."/>
            <person name="Silar P."/>
            <person name="Natvig D.O."/>
            <person name="Lalanne C."/>
            <person name="Gautier V."/>
            <person name="Ament-Velasquez S.L."/>
            <person name="Kruys A."/>
            <person name="Hutchinson M.I."/>
            <person name="Powell A.J."/>
            <person name="Barry K."/>
            <person name="Miller A.N."/>
            <person name="Grigoriev I.V."/>
            <person name="Debuchy R."/>
            <person name="Gladieux P."/>
            <person name="Hiltunen Thoren M."/>
            <person name="Johannesson H."/>
        </authorList>
    </citation>
    <scope>NUCLEOTIDE SEQUENCE</scope>
    <source>
        <strain evidence="2">CBS 955.72</strain>
    </source>
</reference>
<gene>
    <name evidence="2" type="ORF">B0T25DRAFT_533333</name>
</gene>
<evidence type="ECO:0000313" key="2">
    <source>
        <dbReference type="EMBL" id="KAK3359582.1"/>
    </source>
</evidence>
<organism evidence="2 3">
    <name type="scientific">Lasiosphaeria hispida</name>
    <dbReference type="NCBI Taxonomy" id="260671"/>
    <lineage>
        <taxon>Eukaryota</taxon>
        <taxon>Fungi</taxon>
        <taxon>Dikarya</taxon>
        <taxon>Ascomycota</taxon>
        <taxon>Pezizomycotina</taxon>
        <taxon>Sordariomycetes</taxon>
        <taxon>Sordariomycetidae</taxon>
        <taxon>Sordariales</taxon>
        <taxon>Lasiosphaeriaceae</taxon>
        <taxon>Lasiosphaeria</taxon>
    </lineage>
</organism>
<feature type="region of interest" description="Disordered" evidence="1">
    <location>
        <begin position="358"/>
        <end position="587"/>
    </location>
</feature>
<protein>
    <recommendedName>
        <fullName evidence="4">Ubiquitin-like protease family profile domain-containing protein</fullName>
    </recommendedName>
</protein>
<dbReference type="SUPFAM" id="SSF54001">
    <property type="entry name" value="Cysteine proteinases"/>
    <property type="match status" value="1"/>
</dbReference>
<feature type="compositionally biased region" description="Polar residues" evidence="1">
    <location>
        <begin position="544"/>
        <end position="560"/>
    </location>
</feature>
<dbReference type="AlphaFoldDB" id="A0AAJ0HQV3"/>
<feature type="compositionally biased region" description="Polar residues" evidence="1">
    <location>
        <begin position="358"/>
        <end position="374"/>
    </location>
</feature>
<feature type="compositionally biased region" description="Basic and acidic residues" evidence="1">
    <location>
        <begin position="511"/>
        <end position="524"/>
    </location>
</feature>
<keyword evidence="3" id="KW-1185">Reference proteome</keyword>
<feature type="compositionally biased region" description="Basic residues" evidence="1">
    <location>
        <begin position="441"/>
        <end position="452"/>
    </location>
</feature>
<dbReference type="Proteomes" id="UP001275084">
    <property type="component" value="Unassembled WGS sequence"/>
</dbReference>
<sequence length="587" mass="65657">MASRHDSLDSLLDKDIQKHSSPEFLKELEENLGIFRLPDIADIHKSARRVSDFNRLRLLDYSNQKLDHGPKDKDGWKFVHDNYKFVLHSELDHCTHIDDFKLNDSAGGQPVDAFLSFFFCHNNLNYIRNKEYLDNGGLYRISQRLLSWIESATQWPERPQNVWIAPDAYIIAVPPGSRTGDGHEKNALDMATLDVYEKRFITGDEGEDEKIVFESQHGDRSKDVAGFENAGYTVHFVHFHVPSNHFALIIRQKESNKAWYLDSVKGDRESRKKRATETFNKWLSDSGTCHQLKEADHTIVNVPEQDDGWSCGLHAIANAVAFCRFKVLGWHKIPRWPRDDPQLMLDELIKSIHAILRTQTPKGGNPSQPTQSARPVTRRENGRRVRLASPDDLEAQQSEPTRANPTRIRPQSKPTPGPRKQKTLPAPQIPPPDLDWDRLNKRSRQGSRRHRSSTPAADDDDASSGVLSEVPSHIFSGSGKGPSPVATKQTMGAKQRQKQTAPKAEPPPQKAEAKAGTEASKETPAETTGTATRRSSRLAAIQAGGNTTSSGGAPVTTATLSKKRGRDSAEDDSQPPRETAKATKKKK</sequence>
<evidence type="ECO:0000256" key="1">
    <source>
        <dbReference type="SAM" id="MobiDB-lite"/>
    </source>
</evidence>
<accession>A0AAJ0HQV3</accession>